<protein>
    <recommendedName>
        <fullName evidence="3">DNA primase/nucleoside triphosphatase C-terminal domain-containing protein</fullName>
    </recommendedName>
</protein>
<name>A0A3P5WB14_9MICC</name>
<organism evidence="1 2">
    <name type="scientific">Arthrobacter ulcerisalmonis</name>
    <dbReference type="NCBI Taxonomy" id="2483813"/>
    <lineage>
        <taxon>Bacteria</taxon>
        <taxon>Bacillati</taxon>
        <taxon>Actinomycetota</taxon>
        <taxon>Actinomycetes</taxon>
        <taxon>Micrococcales</taxon>
        <taxon>Micrococcaceae</taxon>
        <taxon>Arthrobacter</taxon>
    </lineage>
</organism>
<dbReference type="Proteomes" id="UP000280861">
    <property type="component" value="Unassembled WGS sequence"/>
</dbReference>
<accession>A0A3P5WB14</accession>
<evidence type="ECO:0000313" key="1">
    <source>
        <dbReference type="EMBL" id="VDC18381.1"/>
    </source>
</evidence>
<dbReference type="AlphaFoldDB" id="A0A3P5WB14"/>
<dbReference type="EMBL" id="UXAU01000009">
    <property type="protein sequence ID" value="VDC18381.1"/>
    <property type="molecule type" value="Genomic_DNA"/>
</dbReference>
<evidence type="ECO:0000313" key="2">
    <source>
        <dbReference type="Proteomes" id="UP000280861"/>
    </source>
</evidence>
<evidence type="ECO:0008006" key="3">
    <source>
        <dbReference type="Google" id="ProtNLM"/>
    </source>
</evidence>
<proteinExistence type="predicted"/>
<reference evidence="1 2" key="1">
    <citation type="submission" date="2018-11" db="EMBL/GenBank/DDBJ databases">
        <authorList>
            <person name="Criscuolo A."/>
        </authorList>
    </citation>
    <scope>NUCLEOTIDE SEQUENCE [LARGE SCALE GENOMIC DNA]</scope>
    <source>
        <strain evidence="1">AT11b</strain>
    </source>
</reference>
<gene>
    <name evidence="1" type="ORF">PSET11_00247</name>
</gene>
<sequence>MPRQGHNRFGSTAVAVQAKQLGTPSFVAFPMEVVIAHEHITAFLGESVSADPGAEQGLTRDELYGLYTSWCLLNQQSPSTAHALWAALREHRINPDHNALSMTGPAATDYILSSAPSLS</sequence>
<keyword evidence="2" id="KW-1185">Reference proteome</keyword>